<dbReference type="KEGG" id="tpal:117651113"/>
<dbReference type="InParanoid" id="A0A6P9A1P2"/>
<name>A0A6P9A1P2_THRPL</name>
<proteinExistence type="predicted"/>
<dbReference type="Proteomes" id="UP000515158">
    <property type="component" value="Unplaced"/>
</dbReference>
<dbReference type="AlphaFoldDB" id="A0A6P9A1P2"/>
<keyword evidence="2" id="KW-1185">Reference proteome</keyword>
<evidence type="ECO:0000313" key="3">
    <source>
        <dbReference type="RefSeq" id="XP_034250771.1"/>
    </source>
</evidence>
<feature type="signal peptide" evidence="1">
    <location>
        <begin position="1"/>
        <end position="24"/>
    </location>
</feature>
<dbReference type="GeneID" id="117651113"/>
<feature type="chain" id="PRO_5028459843" evidence="1">
    <location>
        <begin position="25"/>
        <end position="245"/>
    </location>
</feature>
<dbReference type="RefSeq" id="XP_034250771.1">
    <property type="nucleotide sequence ID" value="XM_034394880.1"/>
</dbReference>
<gene>
    <name evidence="3" type="primary">LOC117651113</name>
</gene>
<dbReference type="Gene3D" id="2.20.20.160">
    <property type="match status" value="1"/>
</dbReference>
<dbReference type="OrthoDB" id="121932at2759"/>
<accession>A0A6P9A1P2</accession>
<sequence>MHFFILSNVLISGTVLLFQVGCFASIDEKLLAVHFEYPGPAISERDLPICTSYAVCSVLHKRFWMSPIVQRLCRCLRVECPYEWSDYPENKTMHLDNRSQLKFCDDVSELSECGQNKLALTVAITTTELESTPVSPTPTVEEERKLSVNVSCFCPSAFAWEEQPQKQVIQNPENGTIIVTQYMCKPMQKCSSSEFCGNIRADYFSTYYRCSCPIGHMCLNKNRTMIKGNELLYEGQVYQAFCYPQ</sequence>
<evidence type="ECO:0000256" key="1">
    <source>
        <dbReference type="SAM" id="SignalP"/>
    </source>
</evidence>
<keyword evidence="1" id="KW-0732">Signal</keyword>
<organism evidence="3">
    <name type="scientific">Thrips palmi</name>
    <name type="common">Melon thrips</name>
    <dbReference type="NCBI Taxonomy" id="161013"/>
    <lineage>
        <taxon>Eukaryota</taxon>
        <taxon>Metazoa</taxon>
        <taxon>Ecdysozoa</taxon>
        <taxon>Arthropoda</taxon>
        <taxon>Hexapoda</taxon>
        <taxon>Insecta</taxon>
        <taxon>Pterygota</taxon>
        <taxon>Neoptera</taxon>
        <taxon>Paraneoptera</taxon>
        <taxon>Thysanoptera</taxon>
        <taxon>Terebrantia</taxon>
        <taxon>Thripoidea</taxon>
        <taxon>Thripidae</taxon>
        <taxon>Thrips</taxon>
    </lineage>
</organism>
<evidence type="ECO:0000313" key="2">
    <source>
        <dbReference type="Proteomes" id="UP000515158"/>
    </source>
</evidence>
<reference evidence="3" key="1">
    <citation type="submission" date="2025-08" db="UniProtKB">
        <authorList>
            <consortium name="RefSeq"/>
        </authorList>
    </citation>
    <scope>IDENTIFICATION</scope>
    <source>
        <tissue evidence="3">Total insect</tissue>
    </source>
</reference>
<protein>
    <submittedName>
        <fullName evidence="3">Uncharacterized protein LOC117651113</fullName>
    </submittedName>
</protein>